<keyword evidence="2" id="KW-1133">Transmembrane helix</keyword>
<evidence type="ECO:0000313" key="4">
    <source>
        <dbReference type="Proteomes" id="UP000019376"/>
    </source>
</evidence>
<dbReference type="OrthoDB" id="5431298at2759"/>
<feature type="transmembrane region" description="Helical" evidence="2">
    <location>
        <begin position="143"/>
        <end position="165"/>
    </location>
</feature>
<evidence type="ECO:0000256" key="1">
    <source>
        <dbReference type="SAM" id="MobiDB-lite"/>
    </source>
</evidence>
<protein>
    <submittedName>
        <fullName evidence="3">Uncharacterized protein</fullName>
    </submittedName>
</protein>
<accession>S7ZDF0</accession>
<dbReference type="PhylomeDB" id="S7ZDF0"/>
<dbReference type="AlphaFoldDB" id="S7ZDF0"/>
<evidence type="ECO:0000313" key="3">
    <source>
        <dbReference type="EMBL" id="EPS26711.1"/>
    </source>
</evidence>
<gene>
    <name evidence="3" type="ORF">PDE_01649</name>
</gene>
<feature type="region of interest" description="Disordered" evidence="1">
    <location>
        <begin position="472"/>
        <end position="512"/>
    </location>
</feature>
<dbReference type="HOGENOM" id="CLU_532210_0_0_1"/>
<keyword evidence="2" id="KW-0812">Transmembrane</keyword>
<feature type="region of interest" description="Disordered" evidence="1">
    <location>
        <begin position="111"/>
        <end position="133"/>
    </location>
</feature>
<feature type="compositionally biased region" description="Low complexity" evidence="1">
    <location>
        <begin position="234"/>
        <end position="248"/>
    </location>
</feature>
<evidence type="ECO:0000256" key="2">
    <source>
        <dbReference type="SAM" id="Phobius"/>
    </source>
</evidence>
<reference evidence="3 4" key="1">
    <citation type="journal article" date="2013" name="PLoS ONE">
        <title>Genomic and secretomic analyses reveal unique features of the lignocellulolytic enzyme system of Penicillium decumbens.</title>
        <authorList>
            <person name="Liu G."/>
            <person name="Zhang L."/>
            <person name="Wei X."/>
            <person name="Zou G."/>
            <person name="Qin Y."/>
            <person name="Ma L."/>
            <person name="Li J."/>
            <person name="Zheng H."/>
            <person name="Wang S."/>
            <person name="Wang C."/>
            <person name="Xun L."/>
            <person name="Zhao G.-P."/>
            <person name="Zhou Z."/>
            <person name="Qu Y."/>
        </authorList>
    </citation>
    <scope>NUCLEOTIDE SEQUENCE [LARGE SCALE GENOMIC DNA]</scope>
    <source>
        <strain evidence="4">114-2 / CGMCC 5302</strain>
    </source>
</reference>
<feature type="region of interest" description="Disordered" evidence="1">
    <location>
        <begin position="348"/>
        <end position="376"/>
    </location>
</feature>
<feature type="region of interest" description="Disordered" evidence="1">
    <location>
        <begin position="208"/>
        <end position="248"/>
    </location>
</feature>
<dbReference type="PROSITE" id="PS51257">
    <property type="entry name" value="PROKAR_LIPOPROTEIN"/>
    <property type="match status" value="1"/>
</dbReference>
<dbReference type="Proteomes" id="UP000019376">
    <property type="component" value="Unassembled WGS sequence"/>
</dbReference>
<keyword evidence="2" id="KW-0472">Membrane</keyword>
<name>S7ZDF0_PENO1</name>
<organism evidence="3 4">
    <name type="scientific">Penicillium oxalicum (strain 114-2 / CGMCC 5302)</name>
    <name type="common">Penicillium decumbens</name>
    <dbReference type="NCBI Taxonomy" id="933388"/>
    <lineage>
        <taxon>Eukaryota</taxon>
        <taxon>Fungi</taxon>
        <taxon>Dikarya</taxon>
        <taxon>Ascomycota</taxon>
        <taxon>Pezizomycotina</taxon>
        <taxon>Eurotiomycetes</taxon>
        <taxon>Eurotiomycetidae</taxon>
        <taxon>Eurotiales</taxon>
        <taxon>Aspergillaceae</taxon>
        <taxon>Penicillium</taxon>
    </lineage>
</organism>
<proteinExistence type="predicted"/>
<dbReference type="eggNOG" id="ENOG502SBXC">
    <property type="taxonomic scope" value="Eukaryota"/>
</dbReference>
<dbReference type="EMBL" id="KB644409">
    <property type="protein sequence ID" value="EPS26711.1"/>
    <property type="molecule type" value="Genomic_DNA"/>
</dbReference>
<keyword evidence="4" id="KW-1185">Reference proteome</keyword>
<sequence>MMEVLSRRVSTSCTGSKLWYVCSAGGGFMGCCSSDPCTTGICPDEDSNSASYASAASSSSSSPSSSLSSSILNASASSVLSTAIKVSPSTVLQNFPSSSLSTLSTSTASSSAPTASAESSQSPALPSPSDVAANVASPSKAPMIGGIVGALAALILLILLCWSCCCSRKKNRLGKSFGPAFQRLSKRCSNGRENSSPTKTELFFLEKRPTRPMNDSLHSHQRPLPPNNPSEQDNTSMTNPTANSATTAPTISFNSSGFSTLGSGILSISSDGFVRLPSLRRASPPGEMLGTIPQSNQSAVELSDTGFYRQRAELSAHSQRELINVPLENRRGASPLAQDFLTESNHATATATTGRSSPEGLVLNSASATDHSEVEAASLTNRETVRKIVTREGIVLGSNLEQYSPVVGSGSARTPSADGSGNRHVLSFMTFGAENSGIPGARETPRRANARSLVTGTCTGDEVASHTIAEINGEGDNAMGDEAPPAYESGGVPPRQKEKSPSGTGMRWSLEQ</sequence>
<dbReference type="STRING" id="933388.S7ZDF0"/>
<feature type="compositionally biased region" description="Low complexity" evidence="1">
    <location>
        <begin position="111"/>
        <end position="124"/>
    </location>
</feature>